<evidence type="ECO:0000313" key="2">
    <source>
        <dbReference type="Proteomes" id="UP000041625"/>
    </source>
</evidence>
<proteinExistence type="predicted"/>
<sequence length="78" mass="9151">MALLCSVVYLCNSTLQRVQLVTLLSLTMYELYTISKANCWKNVNYLVVFSDFKDVSYWFLVEICIVKILFLNDLNKKN</sequence>
<protein>
    <submittedName>
        <fullName evidence="1">Uncharacterized protein</fullName>
    </submittedName>
</protein>
<dbReference type="Proteomes" id="UP000041625">
    <property type="component" value="Unassembled WGS sequence"/>
</dbReference>
<dbReference type="AlphaFoldDB" id="A0AA87C2J3"/>
<keyword evidence="2" id="KW-1185">Reference proteome</keyword>
<dbReference type="EMBL" id="CCKJ01000037">
    <property type="protein sequence ID" value="CDT80114.1"/>
    <property type="molecule type" value="Genomic_DNA"/>
</dbReference>
<comment type="caution">
    <text evidence="1">The sequence shown here is derived from an EMBL/GenBank/DDBJ whole genome shotgun (WGS) entry which is preliminary data.</text>
</comment>
<accession>A0AA87C2J3</accession>
<reference evidence="1 2" key="1">
    <citation type="submission" date="2014-06" db="EMBL/GenBank/DDBJ databases">
        <authorList>
            <person name="Le Roux F."/>
        </authorList>
    </citation>
    <scope>NUCLEOTIDE SEQUENCE [LARGE SCALE GENOMIC DNA]</scope>
    <source>
        <strain evidence="1 2">J2-31</strain>
    </source>
</reference>
<name>A0AA87C2J3_9VIBR</name>
<gene>
    <name evidence="1" type="ORF">VCR31J2_1310843</name>
</gene>
<evidence type="ECO:0000313" key="1">
    <source>
        <dbReference type="EMBL" id="CDT80114.1"/>
    </source>
</evidence>
<organism evidence="1 2">
    <name type="scientific">Vibrio coralliirubri</name>
    <dbReference type="NCBI Taxonomy" id="1516159"/>
    <lineage>
        <taxon>Bacteria</taxon>
        <taxon>Pseudomonadati</taxon>
        <taxon>Pseudomonadota</taxon>
        <taxon>Gammaproteobacteria</taxon>
        <taxon>Vibrionales</taxon>
        <taxon>Vibrionaceae</taxon>
        <taxon>Vibrio</taxon>
    </lineage>
</organism>